<dbReference type="GO" id="GO:0003677">
    <property type="term" value="F:DNA binding"/>
    <property type="evidence" value="ECO:0007669"/>
    <property type="project" value="UniProtKB-KW"/>
</dbReference>
<keyword evidence="2" id="KW-0238">DNA-binding</keyword>
<organism evidence="5">
    <name type="scientific">uncultured Chloroflexia bacterium</name>
    <dbReference type="NCBI Taxonomy" id="1672391"/>
    <lineage>
        <taxon>Bacteria</taxon>
        <taxon>Bacillati</taxon>
        <taxon>Chloroflexota</taxon>
        <taxon>Chloroflexia</taxon>
        <taxon>environmental samples</taxon>
    </lineage>
</organism>
<feature type="non-terminal residue" evidence="5">
    <location>
        <position position="1"/>
    </location>
</feature>
<name>A0A6J4HWU4_9CHLR</name>
<evidence type="ECO:0000256" key="3">
    <source>
        <dbReference type="ARBA" id="ARBA00023172"/>
    </source>
</evidence>
<evidence type="ECO:0000256" key="2">
    <source>
        <dbReference type="ARBA" id="ARBA00023125"/>
    </source>
</evidence>
<keyword evidence="3" id="KW-0233">DNA recombination</keyword>
<dbReference type="NCBIfam" id="NF033587">
    <property type="entry name" value="transpos_IS6"/>
    <property type="match status" value="1"/>
</dbReference>
<feature type="domain" description="DDE" evidence="4">
    <location>
        <begin position="119"/>
        <end position="249"/>
    </location>
</feature>
<keyword evidence="1" id="KW-0815">Transposition</keyword>
<reference evidence="5" key="1">
    <citation type="submission" date="2020-02" db="EMBL/GenBank/DDBJ databases">
        <authorList>
            <person name="Meier V. D."/>
        </authorList>
    </citation>
    <scope>NUCLEOTIDE SEQUENCE</scope>
    <source>
        <strain evidence="5">AVDCRST_MAG93</strain>
    </source>
</reference>
<sequence length="282" mass="32165">ARFGGGRLEKGRQRYLARRLPDSKAGRDRQARQLYRCRVCGRRFTERSGSAFSGYHFPDDIIALAVRWYLRYRLPYADVAELLAERGVHVDPSTIFDWVQRFTPLYQEAARSHRRRVGQTWSIDETYIRIAGRWCYAFRAIDEDGQVIDVYVSPTRDTAAAITFLTHAVESTEVTPSLATTDKAAIYPPALAAVVPEVVHIKGKMEQQRIERDHQHLKGRTRSMRGFQTLPCAQVICQGHGFMRNLRNGFYDIGDAAGDLRLPQAPRLVRAWDELTLVLATA</sequence>
<protein>
    <recommendedName>
        <fullName evidence="4">DDE domain-containing protein</fullName>
    </recommendedName>
</protein>
<dbReference type="AlphaFoldDB" id="A0A6J4HWU4"/>
<gene>
    <name evidence="5" type="ORF">AVDCRST_MAG93-1114</name>
</gene>
<dbReference type="EMBL" id="CADCTR010000373">
    <property type="protein sequence ID" value="CAA9236211.1"/>
    <property type="molecule type" value="Genomic_DNA"/>
</dbReference>
<evidence type="ECO:0000313" key="5">
    <source>
        <dbReference type="EMBL" id="CAA9236211.1"/>
    </source>
</evidence>
<dbReference type="SUPFAM" id="SSF53098">
    <property type="entry name" value="Ribonuclease H-like"/>
    <property type="match status" value="1"/>
</dbReference>
<dbReference type="InterPro" id="IPR032874">
    <property type="entry name" value="DDE_dom"/>
</dbReference>
<dbReference type="InterPro" id="IPR012337">
    <property type="entry name" value="RNaseH-like_sf"/>
</dbReference>
<dbReference type="InterPro" id="IPR047930">
    <property type="entry name" value="Transpos_IS6"/>
</dbReference>
<dbReference type="GO" id="GO:0006310">
    <property type="term" value="P:DNA recombination"/>
    <property type="evidence" value="ECO:0007669"/>
    <property type="project" value="UniProtKB-KW"/>
</dbReference>
<dbReference type="PANTHER" id="PTHR35528:SF3">
    <property type="entry name" value="BLL1675 PROTEIN"/>
    <property type="match status" value="1"/>
</dbReference>
<dbReference type="PANTHER" id="PTHR35528">
    <property type="entry name" value="BLL1675 PROTEIN"/>
    <property type="match status" value="1"/>
</dbReference>
<dbReference type="Pfam" id="PF13610">
    <property type="entry name" value="DDE_Tnp_IS240"/>
    <property type="match status" value="1"/>
</dbReference>
<dbReference type="InterPro" id="IPR052183">
    <property type="entry name" value="IS_Transposase"/>
</dbReference>
<accession>A0A6J4HWU4</accession>
<dbReference type="GO" id="GO:0032196">
    <property type="term" value="P:transposition"/>
    <property type="evidence" value="ECO:0007669"/>
    <property type="project" value="UniProtKB-KW"/>
</dbReference>
<proteinExistence type="predicted"/>
<evidence type="ECO:0000259" key="4">
    <source>
        <dbReference type="Pfam" id="PF13610"/>
    </source>
</evidence>
<evidence type="ECO:0000256" key="1">
    <source>
        <dbReference type="ARBA" id="ARBA00022578"/>
    </source>
</evidence>